<sequence length="377" mass="42132">MKHRMLECLSFKSLTSSSGSSYPPLPPSHGNTTEITPVTSTQSSPSPSVSREYKNAVEGNSYNEILSKIEDHVHLVDGYTDEDSHQQLIEQVLYPDRKCVQEALGHAKATTLTRLVSTYFDQSETTSNLCLLLHRSVHSARTMYAPLIDLLAVLPADSNLITQSQCDRAFDVFLKLDSQDNPFRPSPDSQNFSDMCSCFSELKQQIDRRLGKSRSRIRLLRRVTAGSALCFIITAVGVVVSAVVITTHAIVALAAGPGCTAHIPHPNTMKKRELARIAQLDAAAKGTYGLKHHLDTINRLVDLLHTAVEGDKLLIRFCLQRGKDRHPIREVLKQLRNNHQRLLFHLEDLEEHICLCCNTVNRGRSKLLNEICLHQTL</sequence>
<dbReference type="EMBL" id="CM039428">
    <property type="protein sequence ID" value="KAI4350424.1"/>
    <property type="molecule type" value="Genomic_DNA"/>
</dbReference>
<proteinExistence type="predicted"/>
<reference evidence="1 2" key="1">
    <citation type="journal article" date="2022" name="DNA Res.">
        <title>Chromosomal-level genome assembly of the orchid tree Bauhinia variegata (Leguminosae; Cercidoideae) supports the allotetraploid origin hypothesis of Bauhinia.</title>
        <authorList>
            <person name="Zhong Y."/>
            <person name="Chen Y."/>
            <person name="Zheng D."/>
            <person name="Pang J."/>
            <person name="Liu Y."/>
            <person name="Luo S."/>
            <person name="Meng S."/>
            <person name="Qian L."/>
            <person name="Wei D."/>
            <person name="Dai S."/>
            <person name="Zhou R."/>
        </authorList>
    </citation>
    <scope>NUCLEOTIDE SEQUENCE [LARGE SCALE GENOMIC DNA]</scope>
    <source>
        <strain evidence="1">BV-YZ2020</strain>
    </source>
</reference>
<protein>
    <submittedName>
        <fullName evidence="1">Uncharacterized protein</fullName>
    </submittedName>
</protein>
<dbReference type="Proteomes" id="UP000828941">
    <property type="component" value="Chromosome 3"/>
</dbReference>
<name>A0ACB9PQY3_BAUVA</name>
<accession>A0ACB9PQY3</accession>
<comment type="caution">
    <text evidence="1">The sequence shown here is derived from an EMBL/GenBank/DDBJ whole genome shotgun (WGS) entry which is preliminary data.</text>
</comment>
<organism evidence="1 2">
    <name type="scientific">Bauhinia variegata</name>
    <name type="common">Purple orchid tree</name>
    <name type="synonym">Phanera variegata</name>
    <dbReference type="NCBI Taxonomy" id="167791"/>
    <lineage>
        <taxon>Eukaryota</taxon>
        <taxon>Viridiplantae</taxon>
        <taxon>Streptophyta</taxon>
        <taxon>Embryophyta</taxon>
        <taxon>Tracheophyta</taxon>
        <taxon>Spermatophyta</taxon>
        <taxon>Magnoliopsida</taxon>
        <taxon>eudicotyledons</taxon>
        <taxon>Gunneridae</taxon>
        <taxon>Pentapetalae</taxon>
        <taxon>rosids</taxon>
        <taxon>fabids</taxon>
        <taxon>Fabales</taxon>
        <taxon>Fabaceae</taxon>
        <taxon>Cercidoideae</taxon>
        <taxon>Cercideae</taxon>
        <taxon>Bauhiniinae</taxon>
        <taxon>Bauhinia</taxon>
    </lineage>
</organism>
<gene>
    <name evidence="1" type="ORF">L6164_004881</name>
</gene>
<evidence type="ECO:0000313" key="1">
    <source>
        <dbReference type="EMBL" id="KAI4350424.1"/>
    </source>
</evidence>
<keyword evidence="2" id="KW-1185">Reference proteome</keyword>
<evidence type="ECO:0000313" key="2">
    <source>
        <dbReference type="Proteomes" id="UP000828941"/>
    </source>
</evidence>